<gene>
    <name evidence="1" type="ORF">SSCSM1_9</name>
</gene>
<evidence type="ECO:0000313" key="1">
    <source>
        <dbReference type="EMBL" id="QFG06265.1"/>
    </source>
</evidence>
<sequence length="51" mass="6113">MNIDIYYQGNKMYSNVTHEEAADILHELALERYEEKNDIDLDQLEIVQRVE</sequence>
<name>A0A6M2ZIJ2_9CAUD</name>
<reference evidence="1" key="1">
    <citation type="submission" date="2019-04" db="EMBL/GenBank/DDBJ databases">
        <title>Genomic and proteomic characterization of cyanophage S-SCSM1 provides new insights into understanding the viral gene diversity and phage-host interactions.</title>
        <authorList>
            <person name="Wang Q."/>
            <person name="Xu Y."/>
            <person name="Jiao N."/>
            <person name="Zhang R."/>
        </authorList>
    </citation>
    <scope>NUCLEOTIDE SEQUENCE [LARGE SCALE GENOMIC DNA]</scope>
</reference>
<accession>A0A6M2ZIJ2</accession>
<organism evidence="1 2">
    <name type="scientific">Synechococcus phage S-SCSM1</name>
    <dbReference type="NCBI Taxonomy" id="2588487"/>
    <lineage>
        <taxon>Viruses</taxon>
        <taxon>Duplodnaviria</taxon>
        <taxon>Heunggongvirae</taxon>
        <taxon>Uroviricota</taxon>
        <taxon>Caudoviricetes</taxon>
        <taxon>Pantevenvirales</taxon>
        <taxon>Kyanoviridae</taxon>
        <taxon>Zhoulongquanvirus</taxon>
        <taxon>Zhoulongquanvirus esscess</taxon>
    </lineage>
</organism>
<dbReference type="EMBL" id="MK867354">
    <property type="protein sequence ID" value="QFG06265.1"/>
    <property type="molecule type" value="Genomic_DNA"/>
</dbReference>
<evidence type="ECO:0000313" key="2">
    <source>
        <dbReference type="Proteomes" id="UP000515683"/>
    </source>
</evidence>
<dbReference type="Proteomes" id="UP000515683">
    <property type="component" value="Segment"/>
</dbReference>
<proteinExistence type="predicted"/>
<keyword evidence="2" id="KW-1185">Reference proteome</keyword>
<protein>
    <submittedName>
        <fullName evidence="1">Uncharacterized protein</fullName>
    </submittedName>
</protein>